<gene>
    <name evidence="5" type="ORF">ENP55_02565</name>
</gene>
<comment type="cofactor">
    <cofactor evidence="1">
        <name>pyridoxal 5'-phosphate</name>
        <dbReference type="ChEBI" id="CHEBI:597326"/>
    </cofactor>
</comment>
<dbReference type="PANTHER" id="PTHR11986:SF58">
    <property type="entry name" value="LEUCINE_METHIONINE RACEMASE"/>
    <property type="match status" value="1"/>
</dbReference>
<dbReference type="PANTHER" id="PTHR11986">
    <property type="entry name" value="AMINOTRANSFERASE CLASS III"/>
    <property type="match status" value="1"/>
</dbReference>
<dbReference type="Gene3D" id="3.40.640.10">
    <property type="entry name" value="Type I PLP-dependent aspartate aminotransferase-like (Major domain)"/>
    <property type="match status" value="1"/>
</dbReference>
<dbReference type="InterPro" id="IPR015422">
    <property type="entry name" value="PyrdxlP-dep_Trfase_small"/>
</dbReference>
<protein>
    <submittedName>
        <fullName evidence="5">Aspartate aminotransferase family protein</fullName>
    </submittedName>
</protein>
<dbReference type="InterPro" id="IPR049704">
    <property type="entry name" value="Aminotrans_3_PPA_site"/>
</dbReference>
<dbReference type="GO" id="GO:0030170">
    <property type="term" value="F:pyridoxal phosphate binding"/>
    <property type="evidence" value="ECO:0007669"/>
    <property type="project" value="InterPro"/>
</dbReference>
<dbReference type="GO" id="GO:0042802">
    <property type="term" value="F:identical protein binding"/>
    <property type="evidence" value="ECO:0007669"/>
    <property type="project" value="TreeGrafter"/>
</dbReference>
<dbReference type="Pfam" id="PF00202">
    <property type="entry name" value="Aminotran_3"/>
    <property type="match status" value="1"/>
</dbReference>
<evidence type="ECO:0000313" key="5">
    <source>
        <dbReference type="EMBL" id="HEF87178.1"/>
    </source>
</evidence>
<dbReference type="AlphaFoldDB" id="A0A7C2FCK7"/>
<keyword evidence="3 4" id="KW-0663">Pyridoxal phosphate</keyword>
<evidence type="ECO:0000256" key="3">
    <source>
        <dbReference type="ARBA" id="ARBA00022898"/>
    </source>
</evidence>
<reference evidence="5" key="1">
    <citation type="journal article" date="2020" name="mSystems">
        <title>Genome- and Community-Level Interaction Insights into Carbon Utilization and Element Cycling Functions of Hydrothermarchaeota in Hydrothermal Sediment.</title>
        <authorList>
            <person name="Zhou Z."/>
            <person name="Liu Y."/>
            <person name="Xu W."/>
            <person name="Pan J."/>
            <person name="Luo Z.H."/>
            <person name="Li M."/>
        </authorList>
    </citation>
    <scope>NUCLEOTIDE SEQUENCE [LARGE SCALE GENOMIC DNA]</scope>
    <source>
        <strain evidence="5">SpSt-23</strain>
    </source>
</reference>
<dbReference type="InterPro" id="IPR015424">
    <property type="entry name" value="PyrdxlP-dep_Trfase"/>
</dbReference>
<comment type="similarity">
    <text evidence="2 4">Belongs to the class-III pyridoxal-phosphate-dependent aminotransferase family.</text>
</comment>
<dbReference type="InterPro" id="IPR015421">
    <property type="entry name" value="PyrdxlP-dep_Trfase_major"/>
</dbReference>
<dbReference type="InterPro" id="IPR050103">
    <property type="entry name" value="Class-III_PLP-dep_AT"/>
</dbReference>
<evidence type="ECO:0000256" key="1">
    <source>
        <dbReference type="ARBA" id="ARBA00001933"/>
    </source>
</evidence>
<evidence type="ECO:0000256" key="4">
    <source>
        <dbReference type="RuleBase" id="RU003560"/>
    </source>
</evidence>
<organism evidence="5">
    <name type="scientific">Thermosphaera aggregans</name>
    <dbReference type="NCBI Taxonomy" id="54254"/>
    <lineage>
        <taxon>Archaea</taxon>
        <taxon>Thermoproteota</taxon>
        <taxon>Thermoprotei</taxon>
        <taxon>Desulfurococcales</taxon>
        <taxon>Desulfurococcaceae</taxon>
        <taxon>Thermosphaera</taxon>
    </lineage>
</organism>
<dbReference type="GO" id="GO:0008483">
    <property type="term" value="F:transaminase activity"/>
    <property type="evidence" value="ECO:0007669"/>
    <property type="project" value="UniProtKB-KW"/>
</dbReference>
<comment type="caution">
    <text evidence="5">The sequence shown here is derived from an EMBL/GenBank/DDBJ whole genome shotgun (WGS) entry which is preliminary data.</text>
</comment>
<keyword evidence="5" id="KW-0808">Transferase</keyword>
<dbReference type="SUPFAM" id="SSF53383">
    <property type="entry name" value="PLP-dependent transferases"/>
    <property type="match status" value="1"/>
</dbReference>
<dbReference type="PROSITE" id="PS00600">
    <property type="entry name" value="AA_TRANSFER_CLASS_3"/>
    <property type="match status" value="1"/>
</dbReference>
<dbReference type="Gene3D" id="3.90.1150.10">
    <property type="entry name" value="Aspartate Aminotransferase, domain 1"/>
    <property type="match status" value="1"/>
</dbReference>
<evidence type="ECO:0000256" key="2">
    <source>
        <dbReference type="ARBA" id="ARBA00008954"/>
    </source>
</evidence>
<keyword evidence="5" id="KW-0032">Aminotransferase</keyword>
<dbReference type="PIRSF" id="PIRSF000521">
    <property type="entry name" value="Transaminase_4ab_Lys_Orn"/>
    <property type="match status" value="1"/>
</dbReference>
<name>A0A7C2FCK7_9CREN</name>
<dbReference type="CDD" id="cd00610">
    <property type="entry name" value="OAT_like"/>
    <property type="match status" value="1"/>
</dbReference>
<proteinExistence type="inferred from homology"/>
<dbReference type="EMBL" id="DSJT01000012">
    <property type="protein sequence ID" value="HEF87178.1"/>
    <property type="molecule type" value="Genomic_DNA"/>
</dbReference>
<accession>A0A7C2FCK7</accession>
<dbReference type="InterPro" id="IPR005814">
    <property type="entry name" value="Aminotrans_3"/>
</dbReference>
<sequence>MSTNPSIPTSKKIDKSLPIVEKYKKYVSQSQAFKYFPIVIAKAKNSKIWDLDGNEYIDFLASAASYNIGHSNDAVVKAVKEHLDKFIHYCLYLYHEPVVELSELLVKITPGDYEKKVIIGLSGGDANDTALKAALAYTRRPRIASFTYSYHGTTALDIAVGGSFDPDLRSTIPFHNVYFLEFPDTYRCVNNIDDPVQCGEEYLSMIDTFFKKKYAGESFAAMIIEPVQGDGGVLVPPENFMRGIRRITQEYGMVLIDDEVQTGMGRTGKLFAIEHFNVTPDVIVLGKALGGGMPVSAVVGRREIVESAPPQSFFATSAAHASSVAGAIAAVKYVLENKLHEVAAEKGRYLARRLGELKEKYEVVGDVRGLGLMLGVDVVRDKKSKHPDRTLALKIIWRAWEKGLIMMTYGKYGNVLRIAPPLTIPYEDMDRAVEIIDESIKDAVEGRVPDTVVNYMTAWK</sequence>